<accession>A0A371HVL1</accession>
<dbReference type="InterPro" id="IPR044861">
    <property type="entry name" value="IPNS-like_FE2OG_OXY"/>
</dbReference>
<sequence length="620" mass="70367">MNSFKLVNDSSLLSISPEFILPEDKRPQLSEVTSLDSIPIIDLSDQSYNDENPSSPSVVKKISQACEEYGFFQIVNHGVPEQVCNKMMTAITDLFNLPQEQRGQLHTTDPTKDTKLYNYYLRVEGGQKVKMWSECFVHNWYPAEDIIHFLPEEIRNQYGEAFSEFAREIGSLARRLMGLISIGLGVEEDCLVKILGDQPTLKAQANFYPPCPDPELTLGLPVHTDFRALNVVLQSDVSGLQVIKDGRWITVPVIPNAFVINLADQIQVLSNGRFKSVHHRAVTNKLRPRVSMAMSYGPNADTIIGPIKDLIDEEHPPRYRNYRFAEFLEEFYNQEGTRRMMNSFKLGNESGLLSLSPKFILPEDERPQLSEVTSSETIPIIDLSDHSYNDDNPSSSSVVQKISQACEEYGFFQIVNHGVPEQVCNKMMTAITDLFNLPPEQREHLYTTDPTKNTKLYNYYLHVKGGEKVKMLSECFGHLWYPTEDIIHFLPEDIRNQYEEAFSEYAREIGPLVRRLLGLISMGLGVEEDCLVKRLGDQPRLKAQANFYPPYPEPDLTMGLPVHTDIHALTVVLQSDVSGLQVIKEGKWIAVPTIPNAFVINLGDQIQVSFLCLFHIFSPF</sequence>
<keyword evidence="2" id="KW-0408">Iron</keyword>
<feature type="non-terminal residue" evidence="4">
    <location>
        <position position="1"/>
    </location>
</feature>
<dbReference type="Gene3D" id="2.60.120.330">
    <property type="entry name" value="B-lactam Antibiotic, Isopenicillin N Synthase, Chain"/>
    <property type="match status" value="2"/>
</dbReference>
<protein>
    <submittedName>
        <fullName evidence="4">Protein DMR6-LIKE OXYGENASE 1</fullName>
    </submittedName>
</protein>
<feature type="domain" description="Fe2OG dioxygenase" evidence="3">
    <location>
        <begin position="539"/>
        <end position="620"/>
    </location>
</feature>
<evidence type="ECO:0000259" key="3">
    <source>
        <dbReference type="PROSITE" id="PS51471"/>
    </source>
</evidence>
<dbReference type="Pfam" id="PF14226">
    <property type="entry name" value="DIOX_N"/>
    <property type="match status" value="2"/>
</dbReference>
<evidence type="ECO:0000256" key="1">
    <source>
        <dbReference type="ARBA" id="ARBA00022723"/>
    </source>
</evidence>
<dbReference type="OrthoDB" id="288590at2759"/>
<dbReference type="InterPro" id="IPR027443">
    <property type="entry name" value="IPNS-like_sf"/>
</dbReference>
<proteinExistence type="predicted"/>
<dbReference type="InterPro" id="IPR050231">
    <property type="entry name" value="Iron_ascorbate_oxido_reductase"/>
</dbReference>
<dbReference type="AlphaFoldDB" id="A0A371HVL1"/>
<evidence type="ECO:0000256" key="2">
    <source>
        <dbReference type="ARBA" id="ARBA00023004"/>
    </source>
</evidence>
<gene>
    <name evidence="4" type="primary">DLO1</name>
    <name evidence="4" type="ORF">CR513_09138</name>
</gene>
<dbReference type="PROSITE" id="PS51471">
    <property type="entry name" value="FE2OG_OXY"/>
    <property type="match status" value="2"/>
</dbReference>
<dbReference type="SUPFAM" id="SSF51197">
    <property type="entry name" value="Clavaminate synthase-like"/>
    <property type="match status" value="2"/>
</dbReference>
<organism evidence="4 5">
    <name type="scientific">Mucuna pruriens</name>
    <name type="common">Velvet bean</name>
    <name type="synonym">Dolichos pruriens</name>
    <dbReference type="NCBI Taxonomy" id="157652"/>
    <lineage>
        <taxon>Eukaryota</taxon>
        <taxon>Viridiplantae</taxon>
        <taxon>Streptophyta</taxon>
        <taxon>Embryophyta</taxon>
        <taxon>Tracheophyta</taxon>
        <taxon>Spermatophyta</taxon>
        <taxon>Magnoliopsida</taxon>
        <taxon>eudicotyledons</taxon>
        <taxon>Gunneridae</taxon>
        <taxon>Pentapetalae</taxon>
        <taxon>rosids</taxon>
        <taxon>fabids</taxon>
        <taxon>Fabales</taxon>
        <taxon>Fabaceae</taxon>
        <taxon>Papilionoideae</taxon>
        <taxon>50 kb inversion clade</taxon>
        <taxon>NPAAA clade</taxon>
        <taxon>indigoferoid/millettioid clade</taxon>
        <taxon>Phaseoleae</taxon>
        <taxon>Mucuna</taxon>
    </lineage>
</organism>
<comment type="caution">
    <text evidence="4">The sequence shown here is derived from an EMBL/GenBank/DDBJ whole genome shotgun (WGS) entry which is preliminary data.</text>
</comment>
<dbReference type="Proteomes" id="UP000257109">
    <property type="component" value="Unassembled WGS sequence"/>
</dbReference>
<name>A0A371HVL1_MUCPR</name>
<dbReference type="Pfam" id="PF03171">
    <property type="entry name" value="2OG-FeII_Oxy"/>
    <property type="match status" value="2"/>
</dbReference>
<dbReference type="GO" id="GO:0046872">
    <property type="term" value="F:metal ion binding"/>
    <property type="evidence" value="ECO:0007669"/>
    <property type="project" value="UniProtKB-KW"/>
</dbReference>
<keyword evidence="1" id="KW-0479">Metal-binding</keyword>
<dbReference type="InterPro" id="IPR026992">
    <property type="entry name" value="DIOX_N"/>
</dbReference>
<dbReference type="InterPro" id="IPR005123">
    <property type="entry name" value="Oxoglu/Fe-dep_dioxygenase_dom"/>
</dbReference>
<evidence type="ECO:0000313" key="4">
    <source>
        <dbReference type="EMBL" id="RDY06812.1"/>
    </source>
</evidence>
<reference evidence="4" key="1">
    <citation type="submission" date="2018-05" db="EMBL/GenBank/DDBJ databases">
        <title>Draft genome of Mucuna pruriens seed.</title>
        <authorList>
            <person name="Nnadi N.E."/>
            <person name="Vos R."/>
            <person name="Hasami M.H."/>
            <person name="Devisetty U.K."/>
            <person name="Aguiy J.C."/>
        </authorList>
    </citation>
    <scope>NUCLEOTIDE SEQUENCE [LARGE SCALE GENOMIC DNA]</scope>
    <source>
        <strain evidence="4">JCA_2017</strain>
    </source>
</reference>
<evidence type="ECO:0000313" key="5">
    <source>
        <dbReference type="Proteomes" id="UP000257109"/>
    </source>
</evidence>
<keyword evidence="5" id="KW-1185">Reference proteome</keyword>
<dbReference type="EMBL" id="QJKJ01001609">
    <property type="protein sequence ID" value="RDY06812.1"/>
    <property type="molecule type" value="Genomic_DNA"/>
</dbReference>
<dbReference type="PANTHER" id="PTHR47990">
    <property type="entry name" value="2-OXOGLUTARATE (2OG) AND FE(II)-DEPENDENT OXYGENASE SUPERFAMILY PROTEIN-RELATED"/>
    <property type="match status" value="1"/>
</dbReference>
<feature type="domain" description="Fe2OG dioxygenase" evidence="3">
    <location>
        <begin position="199"/>
        <end position="298"/>
    </location>
</feature>